<keyword evidence="3 6" id="KW-0479">Metal-binding</keyword>
<protein>
    <recommendedName>
        <fullName evidence="7">Fe2OG dioxygenase domain-containing protein</fullName>
    </recommendedName>
</protein>
<dbReference type="FunFam" id="2.60.120.330:FF:000005">
    <property type="entry name" value="1-aminocyclopropane-1-carboxylate oxidase homolog 1"/>
    <property type="match status" value="1"/>
</dbReference>
<keyword evidence="5 6" id="KW-0408">Iron</keyword>
<evidence type="ECO:0000313" key="9">
    <source>
        <dbReference type="Proteomes" id="UP001374584"/>
    </source>
</evidence>
<dbReference type="PROSITE" id="PS51471">
    <property type="entry name" value="FE2OG_OXY"/>
    <property type="match status" value="1"/>
</dbReference>
<dbReference type="InterPro" id="IPR027443">
    <property type="entry name" value="IPNS-like_sf"/>
</dbReference>
<comment type="cofactor">
    <cofactor evidence="1">
        <name>Fe cation</name>
        <dbReference type="ChEBI" id="CHEBI:24875"/>
    </cofactor>
</comment>
<evidence type="ECO:0000256" key="4">
    <source>
        <dbReference type="ARBA" id="ARBA00023002"/>
    </source>
</evidence>
<evidence type="ECO:0000256" key="3">
    <source>
        <dbReference type="ARBA" id="ARBA00022723"/>
    </source>
</evidence>
<dbReference type="InterPro" id="IPR005123">
    <property type="entry name" value="Oxoglu/Fe-dep_dioxygenase_dom"/>
</dbReference>
<dbReference type="SUPFAM" id="SSF51197">
    <property type="entry name" value="Clavaminate synthase-like"/>
    <property type="match status" value="1"/>
</dbReference>
<evidence type="ECO:0000256" key="6">
    <source>
        <dbReference type="RuleBase" id="RU003682"/>
    </source>
</evidence>
<dbReference type="InterPro" id="IPR044861">
    <property type="entry name" value="IPNS-like_FE2OG_OXY"/>
</dbReference>
<sequence>MRRANELKESNYFVFTFTYHRKITTTMSLAGAGTSTQTSFDRLLELKAFEESGGGVKGLVDAGITKVPRIFVMPPEDLAASGDRSHTHFKIPFIDLKDVAGDRSVVIDRIRQAAEKVGFFQVVNHGVPVKLLEDMLAAAREFHELPQEVKGEYYTREKTKKVKYWTNFDLYQSKYANWRDTLNCTMAPEPLDPQELPPVCRDVITEFSRQGQVLGSLLFELLSEALGLMPNHLEDMDCAKGHLILSHYYPSCPQPELTMGLSSHTDPDFLTVLLQDHIGGLQVLVQNQWIDVPPIPGALVVNIGDLLQLLSNDRFKSVEHRVMVNQGQARVSIAFFFTHDHCPSTRMYGPIKQLLSEDNPPVYRETTLQDFNDHFYKKGLHGIPALSHFKLLG</sequence>
<dbReference type="AlphaFoldDB" id="A0AAN9RF70"/>
<proteinExistence type="inferred from homology"/>
<reference evidence="8 9" key="1">
    <citation type="submission" date="2024-01" db="EMBL/GenBank/DDBJ databases">
        <title>The genomes of 5 underutilized Papilionoideae crops provide insights into root nodulation and disease resistanc.</title>
        <authorList>
            <person name="Jiang F."/>
        </authorList>
    </citation>
    <scope>NUCLEOTIDE SEQUENCE [LARGE SCALE GENOMIC DNA]</scope>
    <source>
        <strain evidence="8">JINMINGXINNONG_FW02</strain>
        <tissue evidence="8">Leaves</tissue>
    </source>
</reference>
<evidence type="ECO:0000313" key="8">
    <source>
        <dbReference type="EMBL" id="KAK7364293.1"/>
    </source>
</evidence>
<dbReference type="Pfam" id="PF03171">
    <property type="entry name" value="2OG-FeII_Oxy"/>
    <property type="match status" value="1"/>
</dbReference>
<dbReference type="EMBL" id="JAYMYR010000005">
    <property type="protein sequence ID" value="KAK7364293.1"/>
    <property type="molecule type" value="Genomic_DNA"/>
</dbReference>
<dbReference type="Proteomes" id="UP001374584">
    <property type="component" value="Unassembled WGS sequence"/>
</dbReference>
<dbReference type="Gene3D" id="2.60.120.330">
    <property type="entry name" value="B-lactam Antibiotic, Isopenicillin N Synthase, Chain"/>
    <property type="match status" value="1"/>
</dbReference>
<dbReference type="GO" id="GO:0051213">
    <property type="term" value="F:dioxygenase activity"/>
    <property type="evidence" value="ECO:0007669"/>
    <property type="project" value="UniProtKB-ARBA"/>
</dbReference>
<organism evidence="8 9">
    <name type="scientific">Phaseolus coccineus</name>
    <name type="common">Scarlet runner bean</name>
    <name type="synonym">Phaseolus multiflorus</name>
    <dbReference type="NCBI Taxonomy" id="3886"/>
    <lineage>
        <taxon>Eukaryota</taxon>
        <taxon>Viridiplantae</taxon>
        <taxon>Streptophyta</taxon>
        <taxon>Embryophyta</taxon>
        <taxon>Tracheophyta</taxon>
        <taxon>Spermatophyta</taxon>
        <taxon>Magnoliopsida</taxon>
        <taxon>eudicotyledons</taxon>
        <taxon>Gunneridae</taxon>
        <taxon>Pentapetalae</taxon>
        <taxon>rosids</taxon>
        <taxon>fabids</taxon>
        <taxon>Fabales</taxon>
        <taxon>Fabaceae</taxon>
        <taxon>Papilionoideae</taxon>
        <taxon>50 kb inversion clade</taxon>
        <taxon>NPAAA clade</taxon>
        <taxon>indigoferoid/millettioid clade</taxon>
        <taxon>Phaseoleae</taxon>
        <taxon>Phaseolus</taxon>
    </lineage>
</organism>
<dbReference type="InterPro" id="IPR026992">
    <property type="entry name" value="DIOX_N"/>
</dbReference>
<dbReference type="PANTHER" id="PTHR10209">
    <property type="entry name" value="OXIDOREDUCTASE, 2OG-FE II OXYGENASE FAMILY PROTEIN"/>
    <property type="match status" value="1"/>
</dbReference>
<dbReference type="PANTHER" id="PTHR10209:SF776">
    <property type="entry name" value="2OG-FE(II) OXYGENASE FAMILY OXIDOREDUCTASE"/>
    <property type="match status" value="1"/>
</dbReference>
<comment type="caution">
    <text evidence="8">The sequence shown here is derived from an EMBL/GenBank/DDBJ whole genome shotgun (WGS) entry which is preliminary data.</text>
</comment>
<dbReference type="Pfam" id="PF14226">
    <property type="entry name" value="DIOX_N"/>
    <property type="match status" value="1"/>
</dbReference>
<keyword evidence="4 6" id="KW-0560">Oxidoreductase</keyword>
<dbReference type="GO" id="GO:0046872">
    <property type="term" value="F:metal ion binding"/>
    <property type="evidence" value="ECO:0007669"/>
    <property type="project" value="UniProtKB-KW"/>
</dbReference>
<comment type="similarity">
    <text evidence="2 6">Belongs to the iron/ascorbate-dependent oxidoreductase family.</text>
</comment>
<name>A0AAN9RF70_PHACN</name>
<evidence type="ECO:0000256" key="1">
    <source>
        <dbReference type="ARBA" id="ARBA00001962"/>
    </source>
</evidence>
<evidence type="ECO:0000259" key="7">
    <source>
        <dbReference type="PROSITE" id="PS51471"/>
    </source>
</evidence>
<feature type="domain" description="Fe2OG dioxygenase" evidence="7">
    <location>
        <begin position="240"/>
        <end position="339"/>
    </location>
</feature>
<evidence type="ECO:0000256" key="5">
    <source>
        <dbReference type="ARBA" id="ARBA00023004"/>
    </source>
</evidence>
<accession>A0AAN9RF70</accession>
<keyword evidence="9" id="KW-1185">Reference proteome</keyword>
<gene>
    <name evidence="8" type="ORF">VNO80_12845</name>
</gene>
<evidence type="ECO:0000256" key="2">
    <source>
        <dbReference type="ARBA" id="ARBA00008056"/>
    </source>
</evidence>